<sequence length="308" mass="32366">MPRSPASLTAPRPTTFTSPERHEDAVRQGGKGGGGGKIHPAHVQEDPIRAAFRLLPSAILVLVVGLGTEARELLAYFVTCPLDDWLAKDAAAPTSVAARGGDGGRGGGGTSRRRVGCAPPAFWVASHPPTFGCGCVDCYFSFWARWDRSPERDRISEALSAFEDHLAASAATTPPSSSKRREKGKRRKLHATPPPPPAPPLPTPPRRATTPAPKAVQVVPEPDSPLPFSCPPPPPTPSAPTWSAAAAAKQQEVNVVVPEPAAKAEAEECREMAAAEVKRGWADVLMGGGLGRTLKGMLFNQPAVLSAT</sequence>
<dbReference type="Proteomes" id="UP000324897">
    <property type="component" value="Chromosome 1"/>
</dbReference>
<gene>
    <name evidence="2" type="ORF">EJB05_21579</name>
</gene>
<reference evidence="2 3" key="1">
    <citation type="journal article" date="2019" name="Sci. Rep.">
        <title>A high-quality genome of Eragrostis curvula grass provides insights into Poaceae evolution and supports new strategies to enhance forage quality.</title>
        <authorList>
            <person name="Carballo J."/>
            <person name="Santos B.A.C.M."/>
            <person name="Zappacosta D."/>
            <person name="Garbus I."/>
            <person name="Selva J.P."/>
            <person name="Gallo C.A."/>
            <person name="Diaz A."/>
            <person name="Albertini E."/>
            <person name="Caccamo M."/>
            <person name="Echenique V."/>
        </authorList>
    </citation>
    <scope>NUCLEOTIDE SEQUENCE [LARGE SCALE GENOMIC DNA]</scope>
    <source>
        <strain evidence="3">cv. Victoria</strain>
        <tissue evidence="2">Leaf</tissue>
    </source>
</reference>
<proteinExistence type="predicted"/>
<accession>A0A5J9V3Q1</accession>
<evidence type="ECO:0000313" key="2">
    <source>
        <dbReference type="EMBL" id="TVU29980.1"/>
    </source>
</evidence>
<feature type="region of interest" description="Disordered" evidence="1">
    <location>
        <begin position="166"/>
        <end position="227"/>
    </location>
</feature>
<dbReference type="OrthoDB" id="1937859at2759"/>
<comment type="caution">
    <text evidence="2">The sequence shown here is derived from an EMBL/GenBank/DDBJ whole genome shotgun (WGS) entry which is preliminary data.</text>
</comment>
<feature type="region of interest" description="Disordered" evidence="1">
    <location>
        <begin position="93"/>
        <end position="113"/>
    </location>
</feature>
<feature type="compositionally biased region" description="Gly residues" evidence="1">
    <location>
        <begin position="100"/>
        <end position="110"/>
    </location>
</feature>
<feature type="compositionally biased region" description="Pro residues" evidence="1">
    <location>
        <begin position="192"/>
        <end position="205"/>
    </location>
</feature>
<evidence type="ECO:0000313" key="3">
    <source>
        <dbReference type="Proteomes" id="UP000324897"/>
    </source>
</evidence>
<evidence type="ECO:0000256" key="1">
    <source>
        <dbReference type="SAM" id="MobiDB-lite"/>
    </source>
</evidence>
<feature type="compositionally biased region" description="Low complexity" evidence="1">
    <location>
        <begin position="167"/>
        <end position="177"/>
    </location>
</feature>
<dbReference type="Gramene" id="TVU29980">
    <property type="protein sequence ID" value="TVU29980"/>
    <property type="gene ID" value="EJB05_21579"/>
</dbReference>
<dbReference type="PANTHER" id="PTHR31903:SF22">
    <property type="entry name" value="OS02G0507600 PROTEIN"/>
    <property type="match status" value="1"/>
</dbReference>
<name>A0A5J9V3Q1_9POAL</name>
<protein>
    <submittedName>
        <fullName evidence="2">Uncharacterized protein</fullName>
    </submittedName>
</protein>
<keyword evidence="3" id="KW-1185">Reference proteome</keyword>
<feature type="compositionally biased region" description="Basic residues" evidence="1">
    <location>
        <begin position="178"/>
        <end position="190"/>
    </location>
</feature>
<feature type="region of interest" description="Disordered" evidence="1">
    <location>
        <begin position="1"/>
        <end position="41"/>
    </location>
</feature>
<dbReference type="AlphaFoldDB" id="A0A5J9V3Q1"/>
<feature type="non-terminal residue" evidence="2">
    <location>
        <position position="1"/>
    </location>
</feature>
<organism evidence="2 3">
    <name type="scientific">Eragrostis curvula</name>
    <name type="common">weeping love grass</name>
    <dbReference type="NCBI Taxonomy" id="38414"/>
    <lineage>
        <taxon>Eukaryota</taxon>
        <taxon>Viridiplantae</taxon>
        <taxon>Streptophyta</taxon>
        <taxon>Embryophyta</taxon>
        <taxon>Tracheophyta</taxon>
        <taxon>Spermatophyta</taxon>
        <taxon>Magnoliopsida</taxon>
        <taxon>Liliopsida</taxon>
        <taxon>Poales</taxon>
        <taxon>Poaceae</taxon>
        <taxon>PACMAD clade</taxon>
        <taxon>Chloridoideae</taxon>
        <taxon>Eragrostideae</taxon>
        <taxon>Eragrostidinae</taxon>
        <taxon>Eragrostis</taxon>
    </lineage>
</organism>
<dbReference type="EMBL" id="RWGY01000011">
    <property type="protein sequence ID" value="TVU29980.1"/>
    <property type="molecule type" value="Genomic_DNA"/>
</dbReference>
<dbReference type="PANTHER" id="PTHR31903">
    <property type="entry name" value="F12F1.11-RELATED"/>
    <property type="match status" value="1"/>
</dbReference>